<reference evidence="1" key="1">
    <citation type="submission" date="2021-02" db="EMBL/GenBank/DDBJ databases">
        <authorList>
            <person name="Nowell W R."/>
        </authorList>
    </citation>
    <scope>NUCLEOTIDE SEQUENCE</scope>
</reference>
<dbReference type="EMBL" id="CAJNOL010002297">
    <property type="protein sequence ID" value="CAF1485638.1"/>
    <property type="molecule type" value="Genomic_DNA"/>
</dbReference>
<dbReference type="InterPro" id="IPR036397">
    <property type="entry name" value="RNaseH_sf"/>
</dbReference>
<protein>
    <recommendedName>
        <fullName evidence="5">Transposase</fullName>
    </recommendedName>
</protein>
<dbReference type="Gene3D" id="3.30.420.10">
    <property type="entry name" value="Ribonuclease H-like superfamily/Ribonuclease H"/>
    <property type="match status" value="1"/>
</dbReference>
<dbReference type="Proteomes" id="UP000663870">
    <property type="component" value="Unassembled WGS sequence"/>
</dbReference>
<dbReference type="EMBL" id="CAJNOH010000156">
    <property type="protein sequence ID" value="CAF0913595.1"/>
    <property type="molecule type" value="Genomic_DNA"/>
</dbReference>
<keyword evidence="4" id="KW-1185">Reference proteome</keyword>
<evidence type="ECO:0000313" key="4">
    <source>
        <dbReference type="Proteomes" id="UP000663870"/>
    </source>
</evidence>
<dbReference type="PANTHER" id="PTHR46068">
    <property type="entry name" value="PROTEIN CBG27172"/>
    <property type="match status" value="1"/>
</dbReference>
<dbReference type="InterPro" id="IPR009057">
    <property type="entry name" value="Homeodomain-like_sf"/>
</dbReference>
<gene>
    <name evidence="2" type="ORF">JXQ802_LOCUS39560</name>
    <name evidence="1" type="ORF">PYM288_LOCUS10153</name>
</gene>
<dbReference type="AlphaFoldDB" id="A0A814AFQ6"/>
<dbReference type="SUPFAM" id="SSF46689">
    <property type="entry name" value="Homeodomain-like"/>
    <property type="match status" value="1"/>
</dbReference>
<accession>A0A814AFQ6</accession>
<dbReference type="Proteomes" id="UP000663854">
    <property type="component" value="Unassembled WGS sequence"/>
</dbReference>
<organism evidence="1 3">
    <name type="scientific">Rotaria sordida</name>
    <dbReference type="NCBI Taxonomy" id="392033"/>
    <lineage>
        <taxon>Eukaryota</taxon>
        <taxon>Metazoa</taxon>
        <taxon>Spiralia</taxon>
        <taxon>Gnathifera</taxon>
        <taxon>Rotifera</taxon>
        <taxon>Eurotatoria</taxon>
        <taxon>Bdelloidea</taxon>
        <taxon>Philodinida</taxon>
        <taxon>Philodinidae</taxon>
        <taxon>Rotaria</taxon>
    </lineage>
</organism>
<proteinExistence type="predicted"/>
<name>A0A814AFQ6_9BILA</name>
<sequence>MKSEDLRRVVLQMTDDGMSSCQIAKQLRKVVSDRTVRWWQHLYKTTGINDFKIPTGRPRIIRTKHLIRKVKQRFTYKGRRSARQLSKSLGVSRGTMGRIIREDLPLHTYPVTTQPNLQDYHKQRRISFTYWVRKSLRKKDHRKILFTDEKYFGLNGIFNRQNDRVYAPSRQEADEHGGIKPISKFPKRIMVLLGTCKNGLTTPIIFEPGETLTHSNYIEVVLPHALAEGRHLLGDDFIYQQDNATPHTHKNSLAWIKNKFTRFIDENKWSPNSPDLNILNYYVWDAIGHNMHWEKVKNYNSLIEEIKQGISRVPKTGVVRNVKNWSSRILSILKTKGAYVK</sequence>
<evidence type="ECO:0008006" key="5">
    <source>
        <dbReference type="Google" id="ProtNLM"/>
    </source>
</evidence>
<comment type="caution">
    <text evidence="1">The sequence shown here is derived from an EMBL/GenBank/DDBJ whole genome shotgun (WGS) entry which is preliminary data.</text>
</comment>
<dbReference type="GO" id="GO:0003676">
    <property type="term" value="F:nucleic acid binding"/>
    <property type="evidence" value="ECO:0007669"/>
    <property type="project" value="InterPro"/>
</dbReference>
<evidence type="ECO:0000313" key="3">
    <source>
        <dbReference type="Proteomes" id="UP000663854"/>
    </source>
</evidence>
<evidence type="ECO:0000313" key="2">
    <source>
        <dbReference type="EMBL" id="CAF1485638.1"/>
    </source>
</evidence>
<dbReference type="PANTHER" id="PTHR46068:SF1">
    <property type="entry name" value="TRANSPOSASE IS30-LIKE HTH DOMAIN-CONTAINING PROTEIN"/>
    <property type="match status" value="1"/>
</dbReference>
<evidence type="ECO:0000313" key="1">
    <source>
        <dbReference type="EMBL" id="CAF0913595.1"/>
    </source>
</evidence>